<dbReference type="InterPro" id="IPR036986">
    <property type="entry name" value="S4_RNA-bd_sf"/>
</dbReference>
<dbReference type="SUPFAM" id="SSF55174">
    <property type="entry name" value="Alpha-L RNA-binding motif"/>
    <property type="match status" value="1"/>
</dbReference>
<evidence type="ECO:0000313" key="2">
    <source>
        <dbReference type="EMBL" id="GAH93566.1"/>
    </source>
</evidence>
<dbReference type="Gene3D" id="3.10.290.10">
    <property type="entry name" value="RNA-binding S4 domain"/>
    <property type="match status" value="1"/>
</dbReference>
<dbReference type="InterPro" id="IPR002942">
    <property type="entry name" value="S4_RNA-bd"/>
</dbReference>
<gene>
    <name evidence="2" type="ORF">S03H2_70418</name>
</gene>
<organism evidence="2">
    <name type="scientific">marine sediment metagenome</name>
    <dbReference type="NCBI Taxonomy" id="412755"/>
    <lineage>
        <taxon>unclassified sequences</taxon>
        <taxon>metagenomes</taxon>
        <taxon>ecological metagenomes</taxon>
    </lineage>
</organism>
<dbReference type="CDD" id="cd00165">
    <property type="entry name" value="S4"/>
    <property type="match status" value="1"/>
</dbReference>
<dbReference type="SMART" id="SM00363">
    <property type="entry name" value="S4"/>
    <property type="match status" value="1"/>
</dbReference>
<dbReference type="Pfam" id="PF01479">
    <property type="entry name" value="S4"/>
    <property type="match status" value="1"/>
</dbReference>
<reference evidence="2" key="1">
    <citation type="journal article" date="2014" name="Front. Microbiol.">
        <title>High frequency of phylogenetically diverse reductive dehalogenase-homologous genes in deep subseafloor sedimentary metagenomes.</title>
        <authorList>
            <person name="Kawai M."/>
            <person name="Futagami T."/>
            <person name="Toyoda A."/>
            <person name="Takaki Y."/>
            <person name="Nishi S."/>
            <person name="Hori S."/>
            <person name="Arai W."/>
            <person name="Tsubouchi T."/>
            <person name="Morono Y."/>
            <person name="Uchiyama I."/>
            <person name="Ito T."/>
            <person name="Fujiyama A."/>
            <person name="Inagaki F."/>
            <person name="Takami H."/>
        </authorList>
    </citation>
    <scope>NUCLEOTIDE SEQUENCE</scope>
    <source>
        <strain evidence="2">Expedition CK06-06</strain>
    </source>
</reference>
<dbReference type="AlphaFoldDB" id="X1JFU5"/>
<evidence type="ECO:0000259" key="1">
    <source>
        <dbReference type="SMART" id="SM00363"/>
    </source>
</evidence>
<comment type="caution">
    <text evidence="2">The sequence shown here is derived from an EMBL/GenBank/DDBJ whole genome shotgun (WGS) entry which is preliminary data.</text>
</comment>
<accession>X1JFU5</accession>
<sequence length="93" mass="9721">MRTVGGPVKVSGRGEGVAPVAYHLAKNPDISRLLVEIGLVESRSEAKSLIRQGAVSIDGEKISSGTAPIQSGSIIKVGKRRLAKVINSDTLTQ</sequence>
<dbReference type="PROSITE" id="PS50889">
    <property type="entry name" value="S4"/>
    <property type="match status" value="1"/>
</dbReference>
<protein>
    <recommendedName>
        <fullName evidence="1">RNA-binding S4 domain-containing protein</fullName>
    </recommendedName>
</protein>
<dbReference type="GO" id="GO:0003723">
    <property type="term" value="F:RNA binding"/>
    <property type="evidence" value="ECO:0007669"/>
    <property type="project" value="InterPro"/>
</dbReference>
<proteinExistence type="predicted"/>
<feature type="domain" description="RNA-binding S4" evidence="1">
    <location>
        <begin position="28"/>
        <end position="87"/>
    </location>
</feature>
<name>X1JFU5_9ZZZZ</name>
<dbReference type="EMBL" id="BARU01046792">
    <property type="protein sequence ID" value="GAH93566.1"/>
    <property type="molecule type" value="Genomic_DNA"/>
</dbReference>